<dbReference type="VEuPathDB" id="VectorBase:RSAN_051983"/>
<feature type="region of interest" description="Disordered" evidence="5">
    <location>
        <begin position="19"/>
        <end position="78"/>
    </location>
</feature>
<evidence type="ECO:0000256" key="2">
    <source>
        <dbReference type="ARBA" id="ARBA00022729"/>
    </source>
</evidence>
<dbReference type="GO" id="GO:0021556">
    <property type="term" value="P:central nervous system formation"/>
    <property type="evidence" value="ECO:0007669"/>
    <property type="project" value="TreeGrafter"/>
</dbReference>
<dbReference type="PANTHER" id="PTHR23199">
    <property type="entry name" value="NEUROTROPHIN 1-RELATED"/>
    <property type="match status" value="1"/>
</dbReference>
<keyword evidence="10" id="KW-1185">Reference proteome</keyword>
<comment type="caution">
    <text evidence="9">The sequence shown here is derived from an EMBL/GenBank/DDBJ whole genome shotgun (WGS) entry which is preliminary data.</text>
</comment>
<dbReference type="SUPFAM" id="SSF55486">
    <property type="entry name" value="Metalloproteases ('zincins'), catalytic domain"/>
    <property type="match status" value="1"/>
</dbReference>
<dbReference type="EMBL" id="JABSTV010001246">
    <property type="protein sequence ID" value="KAH7975702.1"/>
    <property type="molecule type" value="Genomic_DNA"/>
</dbReference>
<comment type="similarity">
    <text evidence="1">Belongs to the peptidase M13 family.</text>
</comment>
<evidence type="ECO:0000256" key="1">
    <source>
        <dbReference type="ARBA" id="ARBA00007357"/>
    </source>
</evidence>
<dbReference type="InterPro" id="IPR042089">
    <property type="entry name" value="Peptidase_M13_dom_2"/>
</dbReference>
<protein>
    <submittedName>
        <fullName evidence="9">Uncharacterized protein</fullName>
    </submittedName>
</protein>
<keyword evidence="2" id="KW-0732">Signal</keyword>
<keyword evidence="6" id="KW-0812">Transmembrane</keyword>
<sequence>MESPKKPCSPCGYSELAAGTEARRPSPEHASAQLLHRSPEQESERNRANVRLEARRADADEAKTSPRGTPEANLSDHSVSRAWLPVPMSGQRRLESSIATHAVKKSYRSAAVAVSAGLATTVIFSMFAYALFARSAHESNVLDSLFCRTEDCEMQAHILQRWLNTSVDPCRDFETYVCSKWVYAEGEKPFAGVIGYGLKKWADGLEDKLSRATQYVKYAGHVLAVFRKCMGDVSTAESRKGVRQLKEFMRELRVPWPEAPPAGVDPLEVVLDLSLSWRLGPWFDVTVLQYGDGTHNAVLQPAALHWHWFAIERDIRASEAHGVVWNSLYREFSMGSPPRPRTEVEQVIRTHNDIYDELRTAIRAESTEPFQIHLRHIGAHTVNVSAERWRKALRASSRQQFLLSDSITFASEASLKAVNNIFLRHNDTALLEDLSWTFTLVFSSIADRDFLTLKYGTPGMAREQRRSFCATEVDASYRWILVSVIVAANFPRQSRDAIDASLKEITRTVASLLEKAPWVDPGLRKALGDKVKNVSVTLWPSESLLTEEGLSTFQEGWFSRARTFTEHWIAAARNWRRLTLEWDDHREVFEHPRNFLVPFVQYDYFLNAVCVALVTLSRPWYYAKGTKAMAYGSLGFFYALELVRSFDATGIQAQLPAASGALCLALFWTMATVLGSEFPHHHGSGGAGGVVVLYHKEPPFSGDRRFSKGKTSLVPAASIIPSGFVHGRPSCARDLDLCVFNHDYPSEKVQAVVDRFYNHMYDLYHTLYKTPPHEVQWVENYTLAFAAEKQHGSFVCRSEAVYLRIGWAKNWKGLWMTVVNTERFPQVTRVEKCKYRNKPCDYMVPCYKSSCKQREMLFPLIAVNPYDPGQKPLIDLFPIPSGCVCYVDDYRFH</sequence>
<feature type="domain" description="Peptidase M13 N-terminal" evidence="7">
    <location>
        <begin position="169"/>
        <end position="535"/>
    </location>
</feature>
<keyword evidence="4" id="KW-0325">Glycoprotein</keyword>
<evidence type="ECO:0000259" key="7">
    <source>
        <dbReference type="Pfam" id="PF05649"/>
    </source>
</evidence>
<gene>
    <name evidence="9" type="ORF">HPB52_004590</name>
</gene>
<dbReference type="GO" id="GO:0045087">
    <property type="term" value="P:innate immune response"/>
    <property type="evidence" value="ECO:0007669"/>
    <property type="project" value="TreeGrafter"/>
</dbReference>
<dbReference type="InterPro" id="IPR024079">
    <property type="entry name" value="MetalloPept_cat_dom_sf"/>
</dbReference>
<dbReference type="GO" id="GO:0005121">
    <property type="term" value="F:Toll binding"/>
    <property type="evidence" value="ECO:0007669"/>
    <property type="project" value="TreeGrafter"/>
</dbReference>
<evidence type="ECO:0000259" key="8">
    <source>
        <dbReference type="Pfam" id="PF16077"/>
    </source>
</evidence>
<dbReference type="GO" id="GO:0005615">
    <property type="term" value="C:extracellular space"/>
    <property type="evidence" value="ECO:0007669"/>
    <property type="project" value="UniProtKB-ARBA"/>
</dbReference>
<evidence type="ECO:0000313" key="9">
    <source>
        <dbReference type="EMBL" id="KAH7975702.1"/>
    </source>
</evidence>
<dbReference type="PROSITE" id="PS51885">
    <property type="entry name" value="NEPRILYSIN"/>
    <property type="match status" value="1"/>
</dbReference>
<dbReference type="Pfam" id="PF05649">
    <property type="entry name" value="Peptidase_M13_N"/>
    <property type="match status" value="1"/>
</dbReference>
<dbReference type="SUPFAM" id="SSF57501">
    <property type="entry name" value="Cystine-knot cytokines"/>
    <property type="match status" value="1"/>
</dbReference>
<dbReference type="InterPro" id="IPR000718">
    <property type="entry name" value="Peptidase_M13"/>
</dbReference>
<accession>A0A9D4T4Y3</accession>
<dbReference type="VEuPathDB" id="VectorBase:RSAN_039892"/>
<evidence type="ECO:0000313" key="10">
    <source>
        <dbReference type="Proteomes" id="UP000821837"/>
    </source>
</evidence>
<proteinExistence type="inferred from homology"/>
<name>A0A9D4T4Y3_RHISA</name>
<dbReference type="AlphaFoldDB" id="A0A9D4T4Y3"/>
<keyword evidence="6" id="KW-1133">Transmembrane helix</keyword>
<dbReference type="Gene3D" id="3.40.390.10">
    <property type="entry name" value="Collagenase (Catalytic Domain)"/>
    <property type="match status" value="1"/>
</dbReference>
<dbReference type="InterPro" id="IPR029034">
    <property type="entry name" value="Cystine-knot_cytokine"/>
</dbReference>
<organism evidence="9 10">
    <name type="scientific">Rhipicephalus sanguineus</name>
    <name type="common">Brown dog tick</name>
    <name type="synonym">Ixodes sanguineus</name>
    <dbReference type="NCBI Taxonomy" id="34632"/>
    <lineage>
        <taxon>Eukaryota</taxon>
        <taxon>Metazoa</taxon>
        <taxon>Ecdysozoa</taxon>
        <taxon>Arthropoda</taxon>
        <taxon>Chelicerata</taxon>
        <taxon>Arachnida</taxon>
        <taxon>Acari</taxon>
        <taxon>Parasitiformes</taxon>
        <taxon>Ixodida</taxon>
        <taxon>Ixodoidea</taxon>
        <taxon>Ixodidae</taxon>
        <taxon>Rhipicephalinae</taxon>
        <taxon>Rhipicephalus</taxon>
        <taxon>Rhipicephalus</taxon>
    </lineage>
</organism>
<dbReference type="GO" id="GO:0008083">
    <property type="term" value="F:growth factor activity"/>
    <property type="evidence" value="ECO:0007669"/>
    <property type="project" value="TreeGrafter"/>
</dbReference>
<dbReference type="Pfam" id="PF16077">
    <property type="entry name" value="Spaetzle"/>
    <property type="match status" value="1"/>
</dbReference>
<dbReference type="InterPro" id="IPR008753">
    <property type="entry name" value="Peptidase_M13_N"/>
</dbReference>
<reference evidence="9" key="2">
    <citation type="submission" date="2021-09" db="EMBL/GenBank/DDBJ databases">
        <authorList>
            <person name="Jia N."/>
            <person name="Wang J."/>
            <person name="Shi W."/>
            <person name="Du L."/>
            <person name="Sun Y."/>
            <person name="Zhan W."/>
            <person name="Jiang J."/>
            <person name="Wang Q."/>
            <person name="Zhang B."/>
            <person name="Ji P."/>
            <person name="Sakyi L.B."/>
            <person name="Cui X."/>
            <person name="Yuan T."/>
            <person name="Jiang B."/>
            <person name="Yang W."/>
            <person name="Lam T.T.-Y."/>
            <person name="Chang Q."/>
            <person name="Ding S."/>
            <person name="Wang X."/>
            <person name="Zhu J."/>
            <person name="Ruan X."/>
            <person name="Zhao L."/>
            <person name="Wei J."/>
            <person name="Que T."/>
            <person name="Du C."/>
            <person name="Cheng J."/>
            <person name="Dai P."/>
            <person name="Han X."/>
            <person name="Huang E."/>
            <person name="Gao Y."/>
            <person name="Liu J."/>
            <person name="Shao H."/>
            <person name="Ye R."/>
            <person name="Li L."/>
            <person name="Wei W."/>
            <person name="Wang X."/>
            <person name="Wang C."/>
            <person name="Huo Q."/>
            <person name="Li W."/>
            <person name="Guo W."/>
            <person name="Chen H."/>
            <person name="Chen S."/>
            <person name="Zhou L."/>
            <person name="Zhou L."/>
            <person name="Ni X."/>
            <person name="Tian J."/>
            <person name="Zhou Y."/>
            <person name="Sheng Y."/>
            <person name="Liu T."/>
            <person name="Pan Y."/>
            <person name="Xia L."/>
            <person name="Li J."/>
            <person name="Zhao F."/>
            <person name="Cao W."/>
        </authorList>
    </citation>
    <scope>NUCLEOTIDE SEQUENCE</scope>
    <source>
        <strain evidence="9">Rsan-2018</strain>
        <tissue evidence="9">Larvae</tissue>
    </source>
</reference>
<dbReference type="Gene3D" id="2.10.90.10">
    <property type="entry name" value="Cystine-knot cytokines"/>
    <property type="match status" value="1"/>
</dbReference>
<dbReference type="Proteomes" id="UP000821837">
    <property type="component" value="Chromosome 10"/>
</dbReference>
<feature type="compositionally biased region" description="Basic and acidic residues" evidence="5">
    <location>
        <begin position="37"/>
        <end position="64"/>
    </location>
</feature>
<evidence type="ECO:0000256" key="4">
    <source>
        <dbReference type="ARBA" id="ARBA00023180"/>
    </source>
</evidence>
<reference evidence="9" key="1">
    <citation type="journal article" date="2020" name="Cell">
        <title>Large-Scale Comparative Analyses of Tick Genomes Elucidate Their Genetic Diversity and Vector Capacities.</title>
        <authorList>
            <consortium name="Tick Genome and Microbiome Consortium (TIGMIC)"/>
            <person name="Jia N."/>
            <person name="Wang J."/>
            <person name="Shi W."/>
            <person name="Du L."/>
            <person name="Sun Y."/>
            <person name="Zhan W."/>
            <person name="Jiang J.F."/>
            <person name="Wang Q."/>
            <person name="Zhang B."/>
            <person name="Ji P."/>
            <person name="Bell-Sakyi L."/>
            <person name="Cui X.M."/>
            <person name="Yuan T.T."/>
            <person name="Jiang B.G."/>
            <person name="Yang W.F."/>
            <person name="Lam T.T."/>
            <person name="Chang Q.C."/>
            <person name="Ding S.J."/>
            <person name="Wang X.J."/>
            <person name="Zhu J.G."/>
            <person name="Ruan X.D."/>
            <person name="Zhao L."/>
            <person name="Wei J.T."/>
            <person name="Ye R.Z."/>
            <person name="Que T.C."/>
            <person name="Du C.H."/>
            <person name="Zhou Y.H."/>
            <person name="Cheng J.X."/>
            <person name="Dai P.F."/>
            <person name="Guo W.B."/>
            <person name="Han X.H."/>
            <person name="Huang E.J."/>
            <person name="Li L.F."/>
            <person name="Wei W."/>
            <person name="Gao Y.C."/>
            <person name="Liu J.Z."/>
            <person name="Shao H.Z."/>
            <person name="Wang X."/>
            <person name="Wang C.C."/>
            <person name="Yang T.C."/>
            <person name="Huo Q.B."/>
            <person name="Li W."/>
            <person name="Chen H.Y."/>
            <person name="Chen S.E."/>
            <person name="Zhou L.G."/>
            <person name="Ni X.B."/>
            <person name="Tian J.H."/>
            <person name="Sheng Y."/>
            <person name="Liu T."/>
            <person name="Pan Y.S."/>
            <person name="Xia L.Y."/>
            <person name="Li J."/>
            <person name="Zhao F."/>
            <person name="Cao W.C."/>
        </authorList>
    </citation>
    <scope>NUCLEOTIDE SEQUENCE</scope>
    <source>
        <strain evidence="9">Rsan-2018</strain>
    </source>
</reference>
<feature type="domain" description="Spaetzle" evidence="8">
    <location>
        <begin position="794"/>
        <end position="887"/>
    </location>
</feature>
<keyword evidence="3" id="KW-1015">Disulfide bond</keyword>
<feature type="transmembrane region" description="Helical" evidence="6">
    <location>
        <begin position="110"/>
        <end position="132"/>
    </location>
</feature>
<dbReference type="InterPro" id="IPR052444">
    <property type="entry name" value="Spz/Toll_ligand-like"/>
</dbReference>
<evidence type="ECO:0000256" key="5">
    <source>
        <dbReference type="SAM" id="MobiDB-lite"/>
    </source>
</evidence>
<dbReference type="GO" id="GO:0006508">
    <property type="term" value="P:proteolysis"/>
    <property type="evidence" value="ECO:0007669"/>
    <property type="project" value="InterPro"/>
</dbReference>
<dbReference type="PANTHER" id="PTHR23199:SF12">
    <property type="entry name" value="NEUROTROPHIN 1-RELATED"/>
    <property type="match status" value="1"/>
</dbReference>
<keyword evidence="6" id="KW-0472">Membrane</keyword>
<dbReference type="InterPro" id="IPR032104">
    <property type="entry name" value="Spaetzle"/>
</dbReference>
<dbReference type="Gene3D" id="1.10.1380.10">
    <property type="entry name" value="Neutral endopeptidase , domain2"/>
    <property type="match status" value="1"/>
</dbReference>
<dbReference type="GO" id="GO:0004222">
    <property type="term" value="F:metalloendopeptidase activity"/>
    <property type="evidence" value="ECO:0007669"/>
    <property type="project" value="InterPro"/>
</dbReference>
<evidence type="ECO:0000256" key="3">
    <source>
        <dbReference type="ARBA" id="ARBA00023157"/>
    </source>
</evidence>
<evidence type="ECO:0000256" key="6">
    <source>
        <dbReference type="SAM" id="Phobius"/>
    </source>
</evidence>